<comment type="similarity">
    <text evidence="1 5">Belongs to the metallo-dependent hydrolases superfamily. CpsB/CapC family.</text>
</comment>
<dbReference type="InterPro" id="IPR016667">
    <property type="entry name" value="Caps_polysacc_synth_CpsB/CapC"/>
</dbReference>
<dbReference type="EC" id="3.1.3.48" evidence="5"/>
<evidence type="ECO:0000256" key="2">
    <source>
        <dbReference type="ARBA" id="ARBA00022801"/>
    </source>
</evidence>
<keyword evidence="9" id="KW-1185">Reference proteome</keyword>
<dbReference type="RefSeq" id="WP_060936541.1">
    <property type="nucleotide sequence ID" value="NZ_CP118095.1"/>
</dbReference>
<dbReference type="EMBL" id="LSCQ01000020">
    <property type="protein sequence ID" value="KXB37754.1"/>
    <property type="molecule type" value="Genomic_DNA"/>
</dbReference>
<dbReference type="Pfam" id="PF19567">
    <property type="entry name" value="CpsB_CapC"/>
    <property type="match status" value="1"/>
</dbReference>
<dbReference type="STRING" id="87541.AWM71_01930"/>
<evidence type="ECO:0000313" key="6">
    <source>
        <dbReference type="EMBL" id="KXB37754.1"/>
    </source>
</evidence>
<sequence>MLVDVACCSLQEDSQEAFEKSLDLVNQAWKSGVTHLLMTKRYEGEFSQTEKAMQRISRFQEQLDRRGISVVVFPGQILKIEEPFEGELDFENLLYMDLNNRYLLVELSEDVTAEGLQPFLFACLNQEILPVLVGVEKNKALMENSEWLYNLVDQGCCFQISANAYLGEVGKGPEKNTRWLLNQGLVTSMGSFAECARDYRLKQAYRLIAKEYGNDFSFNLQENAKALVNGETVLQLPHFLENKAVHFFEKWFRL</sequence>
<protein>
    <recommendedName>
        <fullName evidence="5">Tyrosine-protein phosphatase</fullName>
        <ecNumber evidence="5">3.1.3.48</ecNumber>
    </recommendedName>
</protein>
<evidence type="ECO:0000313" key="9">
    <source>
        <dbReference type="Proteomes" id="UP000234775"/>
    </source>
</evidence>
<organism evidence="6 8">
    <name type="scientific">Aerococcus christensenii</name>
    <dbReference type="NCBI Taxonomy" id="87541"/>
    <lineage>
        <taxon>Bacteria</taxon>
        <taxon>Bacillati</taxon>
        <taxon>Bacillota</taxon>
        <taxon>Bacilli</taxon>
        <taxon>Lactobacillales</taxon>
        <taxon>Aerococcaceae</taxon>
        <taxon>Aerococcus</taxon>
    </lineage>
</organism>
<evidence type="ECO:0000256" key="1">
    <source>
        <dbReference type="ARBA" id="ARBA00005750"/>
    </source>
</evidence>
<evidence type="ECO:0000256" key="4">
    <source>
        <dbReference type="ARBA" id="ARBA00051722"/>
    </source>
</evidence>
<dbReference type="Proteomes" id="UP000234775">
    <property type="component" value="Unassembled WGS sequence"/>
</dbReference>
<dbReference type="Gene3D" id="3.20.20.140">
    <property type="entry name" value="Metal-dependent hydrolases"/>
    <property type="match status" value="1"/>
</dbReference>
<dbReference type="PANTHER" id="PTHR39181:SF1">
    <property type="entry name" value="TYROSINE-PROTEIN PHOSPHATASE YWQE"/>
    <property type="match status" value="1"/>
</dbReference>
<dbReference type="PIRSF" id="PIRSF016557">
    <property type="entry name" value="Caps_synth_CpsB"/>
    <property type="match status" value="1"/>
</dbReference>
<evidence type="ECO:0000313" key="7">
    <source>
        <dbReference type="EMBL" id="PKY92117.1"/>
    </source>
</evidence>
<reference evidence="7 9" key="2">
    <citation type="submission" date="2017-12" db="EMBL/GenBank/DDBJ databases">
        <title>Phylogenetic diversity of female urinary microbiome.</title>
        <authorList>
            <person name="Thomas-White K."/>
            <person name="Wolfe A.J."/>
        </authorList>
    </citation>
    <scope>NUCLEOTIDE SEQUENCE [LARGE SCALE GENOMIC DNA]</scope>
    <source>
        <strain evidence="7 9">UMB0844</strain>
    </source>
</reference>
<evidence type="ECO:0000256" key="5">
    <source>
        <dbReference type="PIRNR" id="PIRNR016557"/>
    </source>
</evidence>
<comment type="catalytic activity">
    <reaction evidence="4 5">
        <text>O-phospho-L-tyrosyl-[protein] + H2O = L-tyrosyl-[protein] + phosphate</text>
        <dbReference type="Rhea" id="RHEA:10684"/>
        <dbReference type="Rhea" id="RHEA-COMP:10136"/>
        <dbReference type="Rhea" id="RHEA-COMP:20101"/>
        <dbReference type="ChEBI" id="CHEBI:15377"/>
        <dbReference type="ChEBI" id="CHEBI:43474"/>
        <dbReference type="ChEBI" id="CHEBI:46858"/>
        <dbReference type="ChEBI" id="CHEBI:61978"/>
        <dbReference type="EC" id="3.1.3.48"/>
    </reaction>
</comment>
<dbReference type="GO" id="GO:0030145">
    <property type="term" value="F:manganese ion binding"/>
    <property type="evidence" value="ECO:0007669"/>
    <property type="project" value="UniProtKB-UniRule"/>
</dbReference>
<dbReference type="Proteomes" id="UP000070422">
    <property type="component" value="Unassembled WGS sequence"/>
</dbReference>
<keyword evidence="2 5" id="KW-0378">Hydrolase</keyword>
<evidence type="ECO:0000313" key="8">
    <source>
        <dbReference type="Proteomes" id="UP000070422"/>
    </source>
</evidence>
<evidence type="ECO:0000256" key="3">
    <source>
        <dbReference type="ARBA" id="ARBA00022912"/>
    </source>
</evidence>
<gene>
    <name evidence="7" type="ORF">CYJ27_01395</name>
    <name evidence="6" type="ORF">HMPREF3187_00471</name>
</gene>
<dbReference type="OrthoDB" id="9788539at2"/>
<name>A0A133Y3H9_9LACT</name>
<dbReference type="PATRIC" id="fig|87541.4.peg.473"/>
<comment type="caution">
    <text evidence="6">The sequence shown here is derived from an EMBL/GenBank/DDBJ whole genome shotgun (WGS) entry which is preliminary data.</text>
</comment>
<proteinExistence type="inferred from homology"/>
<dbReference type="PANTHER" id="PTHR39181">
    <property type="entry name" value="TYROSINE-PROTEIN PHOSPHATASE YWQE"/>
    <property type="match status" value="1"/>
</dbReference>
<dbReference type="GO" id="GO:0004725">
    <property type="term" value="F:protein tyrosine phosphatase activity"/>
    <property type="evidence" value="ECO:0007669"/>
    <property type="project" value="UniProtKB-UniRule"/>
</dbReference>
<dbReference type="AlphaFoldDB" id="A0A133Y3H9"/>
<reference evidence="6 8" key="1">
    <citation type="submission" date="2016-01" db="EMBL/GenBank/DDBJ databases">
        <authorList>
            <person name="Oliw E.H."/>
        </authorList>
    </citation>
    <scope>NUCLEOTIDE SEQUENCE [LARGE SCALE GENOMIC DNA]</scope>
    <source>
        <strain evidence="6 8">KA00635</strain>
    </source>
</reference>
<dbReference type="EMBL" id="PKGZ01000001">
    <property type="protein sequence ID" value="PKY92117.1"/>
    <property type="molecule type" value="Genomic_DNA"/>
</dbReference>
<accession>A0A133Y3H9</accession>
<keyword evidence="3 5" id="KW-0904">Protein phosphatase</keyword>